<feature type="chain" id="PRO_5032619339" evidence="1">
    <location>
        <begin position="17"/>
        <end position="230"/>
    </location>
</feature>
<keyword evidence="3" id="KW-1185">Reference proteome</keyword>
<proteinExistence type="predicted"/>
<dbReference type="OrthoDB" id="6134459at2759"/>
<sequence length="230" mass="26480">MCSRVVIFLLVSVVACLPFEDLLKCCDKNYEVSNSTCVRSTKSRRFEVYLPPSPAGYRGECFEVSHNVFYTFKADNGVFTDADYLLPNFVKCCPVGFAYNKTLKACQPSDLSNHLLIRSFLLAIGLERGCKLAIDHTYRTFEDFDVDYRRFWKTEKICSDRSVDGDYIIRRCQKDLEVCREKRCLKKCCPYGQSFVGGARCHDTWTHGIETKDQYFSSYIDDIEGNNIVV</sequence>
<dbReference type="Proteomes" id="UP000625711">
    <property type="component" value="Unassembled WGS sequence"/>
</dbReference>
<evidence type="ECO:0000256" key="1">
    <source>
        <dbReference type="SAM" id="SignalP"/>
    </source>
</evidence>
<gene>
    <name evidence="2" type="ORF">GWI33_012403</name>
</gene>
<feature type="signal peptide" evidence="1">
    <location>
        <begin position="1"/>
        <end position="16"/>
    </location>
</feature>
<dbReference type="EMBL" id="JAACXV010011788">
    <property type="protein sequence ID" value="KAF7274934.1"/>
    <property type="molecule type" value="Genomic_DNA"/>
</dbReference>
<comment type="caution">
    <text evidence="2">The sequence shown here is derived from an EMBL/GenBank/DDBJ whole genome shotgun (WGS) entry which is preliminary data.</text>
</comment>
<dbReference type="PROSITE" id="PS51257">
    <property type="entry name" value="PROKAR_LIPOPROTEIN"/>
    <property type="match status" value="1"/>
</dbReference>
<dbReference type="AlphaFoldDB" id="A0A834ME81"/>
<evidence type="ECO:0000313" key="2">
    <source>
        <dbReference type="EMBL" id="KAF7274934.1"/>
    </source>
</evidence>
<organism evidence="2 3">
    <name type="scientific">Rhynchophorus ferrugineus</name>
    <name type="common">Red palm weevil</name>
    <name type="synonym">Curculio ferrugineus</name>
    <dbReference type="NCBI Taxonomy" id="354439"/>
    <lineage>
        <taxon>Eukaryota</taxon>
        <taxon>Metazoa</taxon>
        <taxon>Ecdysozoa</taxon>
        <taxon>Arthropoda</taxon>
        <taxon>Hexapoda</taxon>
        <taxon>Insecta</taxon>
        <taxon>Pterygota</taxon>
        <taxon>Neoptera</taxon>
        <taxon>Endopterygota</taxon>
        <taxon>Coleoptera</taxon>
        <taxon>Polyphaga</taxon>
        <taxon>Cucujiformia</taxon>
        <taxon>Curculionidae</taxon>
        <taxon>Dryophthorinae</taxon>
        <taxon>Rhynchophorus</taxon>
    </lineage>
</organism>
<reference evidence="2" key="1">
    <citation type="submission" date="2020-08" db="EMBL/GenBank/DDBJ databases">
        <title>Genome sequencing and assembly of the red palm weevil Rhynchophorus ferrugineus.</title>
        <authorList>
            <person name="Dias G.B."/>
            <person name="Bergman C.M."/>
            <person name="Manee M."/>
        </authorList>
    </citation>
    <scope>NUCLEOTIDE SEQUENCE</scope>
    <source>
        <strain evidence="2">AA-2017</strain>
        <tissue evidence="2">Whole larva</tissue>
    </source>
</reference>
<evidence type="ECO:0000313" key="3">
    <source>
        <dbReference type="Proteomes" id="UP000625711"/>
    </source>
</evidence>
<keyword evidence="1" id="KW-0732">Signal</keyword>
<protein>
    <submittedName>
        <fullName evidence="2">Uncharacterized protein</fullName>
    </submittedName>
</protein>
<name>A0A834ME81_RHYFE</name>
<accession>A0A834ME81</accession>